<feature type="transmembrane region" description="Helical" evidence="1">
    <location>
        <begin position="20"/>
        <end position="43"/>
    </location>
</feature>
<keyword evidence="1" id="KW-1133">Transmembrane helix</keyword>
<organism evidence="2 3">
    <name type="scientific">Massilia pinisoli</name>
    <dbReference type="NCBI Taxonomy" id="1772194"/>
    <lineage>
        <taxon>Bacteria</taxon>
        <taxon>Pseudomonadati</taxon>
        <taxon>Pseudomonadota</taxon>
        <taxon>Betaproteobacteria</taxon>
        <taxon>Burkholderiales</taxon>
        <taxon>Oxalobacteraceae</taxon>
        <taxon>Telluria group</taxon>
        <taxon>Massilia</taxon>
    </lineage>
</organism>
<accession>A0ABT1ZM84</accession>
<gene>
    <name evidence="2" type="ORF">NX784_05275</name>
</gene>
<name>A0ABT1ZM84_9BURK</name>
<keyword evidence="3" id="KW-1185">Reference proteome</keyword>
<evidence type="ECO:0000256" key="1">
    <source>
        <dbReference type="SAM" id="Phobius"/>
    </source>
</evidence>
<reference evidence="2 3" key="1">
    <citation type="submission" date="2022-08" db="EMBL/GenBank/DDBJ databases">
        <title>Reclassification of Massilia species as members of the genera Telluria, Duganella, Pseudoduganella, Mokoshia gen. nov. and Zemynaea gen. nov. using orthogonal and non-orthogonal genome-based approaches.</title>
        <authorList>
            <person name="Bowman J.P."/>
        </authorList>
    </citation>
    <scope>NUCLEOTIDE SEQUENCE [LARGE SCALE GENOMIC DNA]</scope>
    <source>
        <strain evidence="2 3">JCM 31316</strain>
    </source>
</reference>
<dbReference type="EMBL" id="JANUGW010000003">
    <property type="protein sequence ID" value="MCS0580993.1"/>
    <property type="molecule type" value="Genomic_DNA"/>
</dbReference>
<evidence type="ECO:0000313" key="3">
    <source>
        <dbReference type="Proteomes" id="UP001204151"/>
    </source>
</evidence>
<keyword evidence="1" id="KW-0812">Transmembrane</keyword>
<evidence type="ECO:0000313" key="2">
    <source>
        <dbReference type="EMBL" id="MCS0580993.1"/>
    </source>
</evidence>
<keyword evidence="1" id="KW-0472">Membrane</keyword>
<sequence length="118" mass="12246">MTTRSHRVVRAPVSLANRAVTALFAGCAMAILAALAPLGAVIFLRDHAIGLLDLYASFTHWGLAVSVLAAATGFACGADRTIVLSHHLLLTARPRDALLTTGLWSVLLLCAAASALLS</sequence>
<feature type="transmembrane region" description="Helical" evidence="1">
    <location>
        <begin position="55"/>
        <end position="76"/>
    </location>
</feature>
<protein>
    <submittedName>
        <fullName evidence="2">Uncharacterized protein</fullName>
    </submittedName>
</protein>
<comment type="caution">
    <text evidence="2">The sequence shown here is derived from an EMBL/GenBank/DDBJ whole genome shotgun (WGS) entry which is preliminary data.</text>
</comment>
<dbReference type="Proteomes" id="UP001204151">
    <property type="component" value="Unassembled WGS sequence"/>
</dbReference>
<dbReference type="RefSeq" id="WP_258815617.1">
    <property type="nucleotide sequence ID" value="NZ_JANUGW010000003.1"/>
</dbReference>
<proteinExistence type="predicted"/>
<feature type="transmembrane region" description="Helical" evidence="1">
    <location>
        <begin position="97"/>
        <end position="117"/>
    </location>
</feature>